<dbReference type="GO" id="GO:0005975">
    <property type="term" value="P:carbohydrate metabolic process"/>
    <property type="evidence" value="ECO:0007669"/>
    <property type="project" value="InterPro"/>
</dbReference>
<evidence type="ECO:0000256" key="9">
    <source>
        <dbReference type="SAM" id="SignalP"/>
    </source>
</evidence>
<gene>
    <name evidence="11" type="ORF">DCAF_LOCUS1768</name>
</gene>
<feature type="domain" description="Rhamnogalacturonase A/B/Epimerase-like pectate lyase" evidence="10">
    <location>
        <begin position="30"/>
        <end position="74"/>
    </location>
</feature>
<dbReference type="AlphaFoldDB" id="A0AAV1QQZ9"/>
<evidence type="ECO:0000256" key="1">
    <source>
        <dbReference type="ARBA" id="ARBA00004191"/>
    </source>
</evidence>
<evidence type="ECO:0000256" key="7">
    <source>
        <dbReference type="ARBA" id="ARBA00023316"/>
    </source>
</evidence>
<comment type="caution">
    <text evidence="11">The sequence shown here is derived from an EMBL/GenBank/DDBJ whole genome shotgun (WGS) entry which is preliminary data.</text>
</comment>
<dbReference type="GO" id="GO:0004650">
    <property type="term" value="F:polygalacturonase activity"/>
    <property type="evidence" value="ECO:0007669"/>
    <property type="project" value="InterPro"/>
</dbReference>
<keyword evidence="3" id="KW-0134">Cell wall</keyword>
<sequence length="435" mass="46264">MAKLLRLHLLPFFIFLISSQINTSSAQNSYNVLSYGAKPDGKTDSSKAFLDAWTAACGSTGSSTVYVPAGTFSLGSVAFKGPNCISRDITVRIECTLVAPSDYRKLAGADSWLCFHLVNDAFNCCSQINTSSAQQSYNVLNYGAKPDGKTDSSKAFLDAWTAACGSTGSTNVDVPVGNYLLRPVSFEGSNCGSRNITVRIDGTLVAPSDYRILGGAESWLAFHQVNGVSIAGKGVLNAKGPSLWDCKAKGSNCPEGATSLKVMNSNNVRINGLTSIDSQMFHIVIHECQDVHVQDVKEPGVHNVTVKTTYFNGTENGFRIKSWAKPSTGFVQRVRFSGANINNVKNPIIIDEHYCPQSPCPEKGSGVKISDVAYIGIRGTSATPVAISLNCSSSNPCTGLKLQNVDLNYLKGRAQSSCANANGQAVGQVQPQGCL</sequence>
<dbReference type="SUPFAM" id="SSF51126">
    <property type="entry name" value="Pectin lyase-like"/>
    <property type="match status" value="2"/>
</dbReference>
<dbReference type="Pfam" id="PF12708">
    <property type="entry name" value="Pect-lyase_RHGA_epim"/>
    <property type="match status" value="1"/>
</dbReference>
<dbReference type="GO" id="GO:0071555">
    <property type="term" value="P:cell wall organization"/>
    <property type="evidence" value="ECO:0007669"/>
    <property type="project" value="UniProtKB-KW"/>
</dbReference>
<feature type="signal peptide" evidence="9">
    <location>
        <begin position="1"/>
        <end position="26"/>
    </location>
</feature>
<dbReference type="EMBL" id="CAWUPB010000246">
    <property type="protein sequence ID" value="CAK7324131.1"/>
    <property type="molecule type" value="Genomic_DNA"/>
</dbReference>
<reference evidence="11 12" key="1">
    <citation type="submission" date="2024-01" db="EMBL/GenBank/DDBJ databases">
        <authorList>
            <person name="Waweru B."/>
        </authorList>
    </citation>
    <scope>NUCLEOTIDE SEQUENCE [LARGE SCALE GENOMIC DNA]</scope>
</reference>
<dbReference type="Pfam" id="PF00295">
    <property type="entry name" value="Glyco_hydro_28"/>
    <property type="match status" value="2"/>
</dbReference>
<feature type="chain" id="PRO_5043673696" description="Rhamnogalacturonase A/B/Epimerase-like pectate lyase domain-containing protein" evidence="9">
    <location>
        <begin position="27"/>
        <end position="435"/>
    </location>
</feature>
<dbReference type="PANTHER" id="PTHR31375">
    <property type="match status" value="1"/>
</dbReference>
<comment type="subcellular location">
    <subcellularLocation>
        <location evidence="1">Secreted</location>
        <location evidence="1">Cell wall</location>
    </subcellularLocation>
</comment>
<keyword evidence="7" id="KW-0961">Cell wall biogenesis/degradation</keyword>
<evidence type="ECO:0000259" key="10">
    <source>
        <dbReference type="Pfam" id="PF12708"/>
    </source>
</evidence>
<evidence type="ECO:0000256" key="2">
    <source>
        <dbReference type="ARBA" id="ARBA00008834"/>
    </source>
</evidence>
<keyword evidence="12" id="KW-1185">Reference proteome</keyword>
<dbReference type="Gene3D" id="2.160.20.10">
    <property type="entry name" value="Single-stranded right-handed beta-helix, Pectin lyase-like"/>
    <property type="match status" value="3"/>
</dbReference>
<keyword evidence="6 8" id="KW-0326">Glycosidase</keyword>
<evidence type="ECO:0000256" key="6">
    <source>
        <dbReference type="ARBA" id="ARBA00023295"/>
    </source>
</evidence>
<comment type="similarity">
    <text evidence="2 8">Belongs to the glycosyl hydrolase 28 family.</text>
</comment>
<accession>A0AAV1QQZ9</accession>
<name>A0AAV1QQZ9_9ROSI</name>
<dbReference type="InterPro" id="IPR000743">
    <property type="entry name" value="Glyco_hydro_28"/>
</dbReference>
<evidence type="ECO:0000256" key="5">
    <source>
        <dbReference type="ARBA" id="ARBA00022801"/>
    </source>
</evidence>
<protein>
    <recommendedName>
        <fullName evidence="10">Rhamnogalacturonase A/B/Epimerase-like pectate lyase domain-containing protein</fullName>
    </recommendedName>
</protein>
<proteinExistence type="inferred from homology"/>
<evidence type="ECO:0000256" key="4">
    <source>
        <dbReference type="ARBA" id="ARBA00022525"/>
    </source>
</evidence>
<keyword evidence="4" id="KW-0964">Secreted</keyword>
<evidence type="ECO:0000313" key="12">
    <source>
        <dbReference type="Proteomes" id="UP001314170"/>
    </source>
</evidence>
<evidence type="ECO:0000256" key="8">
    <source>
        <dbReference type="RuleBase" id="RU361169"/>
    </source>
</evidence>
<keyword evidence="5 8" id="KW-0378">Hydrolase</keyword>
<dbReference type="InterPro" id="IPR011050">
    <property type="entry name" value="Pectin_lyase_fold/virulence"/>
</dbReference>
<evidence type="ECO:0000256" key="3">
    <source>
        <dbReference type="ARBA" id="ARBA00022512"/>
    </source>
</evidence>
<dbReference type="InterPro" id="IPR012334">
    <property type="entry name" value="Pectin_lyas_fold"/>
</dbReference>
<keyword evidence="9" id="KW-0732">Signal</keyword>
<dbReference type="Proteomes" id="UP001314170">
    <property type="component" value="Unassembled WGS sequence"/>
</dbReference>
<dbReference type="InterPro" id="IPR024535">
    <property type="entry name" value="RHGA/B-epi-like_pectate_lyase"/>
</dbReference>
<evidence type="ECO:0000313" key="11">
    <source>
        <dbReference type="EMBL" id="CAK7324131.1"/>
    </source>
</evidence>
<organism evidence="11 12">
    <name type="scientific">Dovyalis caffra</name>
    <dbReference type="NCBI Taxonomy" id="77055"/>
    <lineage>
        <taxon>Eukaryota</taxon>
        <taxon>Viridiplantae</taxon>
        <taxon>Streptophyta</taxon>
        <taxon>Embryophyta</taxon>
        <taxon>Tracheophyta</taxon>
        <taxon>Spermatophyta</taxon>
        <taxon>Magnoliopsida</taxon>
        <taxon>eudicotyledons</taxon>
        <taxon>Gunneridae</taxon>
        <taxon>Pentapetalae</taxon>
        <taxon>rosids</taxon>
        <taxon>fabids</taxon>
        <taxon>Malpighiales</taxon>
        <taxon>Salicaceae</taxon>
        <taxon>Flacourtieae</taxon>
        <taxon>Dovyalis</taxon>
    </lineage>
</organism>